<dbReference type="AlphaFoldDB" id="U6LGA3"/>
<dbReference type="Pfam" id="PF03215">
    <property type="entry name" value="Rad17"/>
    <property type="match status" value="1"/>
</dbReference>
<feature type="compositionally biased region" description="Low complexity" evidence="1">
    <location>
        <begin position="16"/>
        <end position="56"/>
    </location>
</feature>
<feature type="region of interest" description="Disordered" evidence="1">
    <location>
        <begin position="1"/>
        <end position="58"/>
    </location>
</feature>
<organism evidence="2 3">
    <name type="scientific">Eimeria brunetti</name>
    <dbReference type="NCBI Taxonomy" id="51314"/>
    <lineage>
        <taxon>Eukaryota</taxon>
        <taxon>Sar</taxon>
        <taxon>Alveolata</taxon>
        <taxon>Apicomplexa</taxon>
        <taxon>Conoidasida</taxon>
        <taxon>Coccidia</taxon>
        <taxon>Eucoccidiorida</taxon>
        <taxon>Eimeriorina</taxon>
        <taxon>Eimeriidae</taxon>
        <taxon>Eimeria</taxon>
    </lineage>
</organism>
<reference evidence="2" key="2">
    <citation type="submission" date="2013-10" db="EMBL/GenBank/DDBJ databases">
        <authorList>
            <person name="Aslett M."/>
        </authorList>
    </citation>
    <scope>NUCLEOTIDE SEQUENCE [LARGE SCALE GENOMIC DNA]</scope>
    <source>
        <strain evidence="2">Houghton</strain>
    </source>
</reference>
<dbReference type="Gene3D" id="3.40.50.300">
    <property type="entry name" value="P-loop containing nucleotide triphosphate hydrolases"/>
    <property type="match status" value="1"/>
</dbReference>
<dbReference type="EMBL" id="HG711073">
    <property type="protein sequence ID" value="CDJ48273.1"/>
    <property type="molecule type" value="Genomic_DNA"/>
</dbReference>
<evidence type="ECO:0000256" key="1">
    <source>
        <dbReference type="SAM" id="MobiDB-lite"/>
    </source>
</evidence>
<gene>
    <name evidence="2" type="ORF">EBH_0078100</name>
</gene>
<dbReference type="GO" id="GO:0003689">
    <property type="term" value="F:DNA clamp loader activity"/>
    <property type="evidence" value="ECO:0007669"/>
    <property type="project" value="TreeGrafter"/>
</dbReference>
<dbReference type="PANTHER" id="PTHR11669:SF5">
    <property type="entry name" value="REPLICATION FACTOR C SUBUNIT 2"/>
    <property type="match status" value="1"/>
</dbReference>
<evidence type="ECO:0000313" key="3">
    <source>
        <dbReference type="Proteomes" id="UP000030750"/>
    </source>
</evidence>
<dbReference type="GO" id="GO:0005663">
    <property type="term" value="C:DNA replication factor C complex"/>
    <property type="evidence" value="ECO:0007669"/>
    <property type="project" value="TreeGrafter"/>
</dbReference>
<dbReference type="PANTHER" id="PTHR11669">
    <property type="entry name" value="REPLICATION FACTOR C / DNA POLYMERASE III GAMMA-TAU SUBUNIT"/>
    <property type="match status" value="1"/>
</dbReference>
<reference evidence="2" key="1">
    <citation type="submission" date="2013-10" db="EMBL/GenBank/DDBJ databases">
        <title>Genomic analysis of the causative agents of coccidiosis in chickens.</title>
        <authorList>
            <person name="Reid A.J."/>
            <person name="Blake D."/>
            <person name="Billington K."/>
            <person name="Browne H."/>
            <person name="Dunn M."/>
            <person name="Hung S."/>
            <person name="Kawahara F."/>
            <person name="Miranda-Saavedra D."/>
            <person name="Mourier T."/>
            <person name="Nagra H."/>
            <person name="Otto T.D."/>
            <person name="Rawlings N."/>
            <person name="Sanchez A."/>
            <person name="Sanders M."/>
            <person name="Subramaniam C."/>
            <person name="Tay Y."/>
            <person name="Dear P."/>
            <person name="Doerig C."/>
            <person name="Gruber A."/>
            <person name="Parkinson J."/>
            <person name="Shirley M."/>
            <person name="Wan K.L."/>
            <person name="Berriman M."/>
            <person name="Tomley F."/>
            <person name="Pain A."/>
        </authorList>
    </citation>
    <scope>NUCLEOTIDE SEQUENCE [LARGE SCALE GENOMIC DNA]</scope>
    <source>
        <strain evidence="2">Houghton</strain>
    </source>
</reference>
<dbReference type="InterPro" id="IPR027417">
    <property type="entry name" value="P-loop_NTPase"/>
</dbReference>
<name>U6LGA3_9EIME</name>
<keyword evidence="3" id="KW-1185">Reference proteome</keyword>
<dbReference type="CDD" id="cd00009">
    <property type="entry name" value="AAA"/>
    <property type="match status" value="1"/>
</dbReference>
<protein>
    <submittedName>
        <fullName evidence="2">Replication factor C (Activator 1) 2, related</fullName>
    </submittedName>
</protein>
<dbReference type="GO" id="GO:0005634">
    <property type="term" value="C:nucleus"/>
    <property type="evidence" value="ECO:0007669"/>
    <property type="project" value="TreeGrafter"/>
</dbReference>
<dbReference type="Proteomes" id="UP000030750">
    <property type="component" value="Unassembled WGS sequence"/>
</dbReference>
<dbReference type="GO" id="GO:0006261">
    <property type="term" value="P:DNA-templated DNA replication"/>
    <property type="evidence" value="ECO:0007669"/>
    <property type="project" value="TreeGrafter"/>
</dbReference>
<sequence>MELVEPCEAYTPFSRPNSSSSNGSSNTSSSNNDDSSSSSSNAPTSNSSSSSSSSSGKDSIWIEKYRPQTLDDVVGNDEVLQRLRIIALEGNMPHLLLAGPPGTGKTSSVLCLARQLLQAKWRSSCLELNASDER</sequence>
<proteinExistence type="predicted"/>
<accession>U6LGA3</accession>
<dbReference type="VEuPathDB" id="ToxoDB:EBH_0078100"/>
<dbReference type="InterPro" id="IPR050238">
    <property type="entry name" value="DNA_Rep/Repair_Clamp_Loader"/>
</dbReference>
<dbReference type="GO" id="GO:0006281">
    <property type="term" value="P:DNA repair"/>
    <property type="evidence" value="ECO:0007669"/>
    <property type="project" value="TreeGrafter"/>
</dbReference>
<evidence type="ECO:0000313" key="2">
    <source>
        <dbReference type="EMBL" id="CDJ48273.1"/>
    </source>
</evidence>
<dbReference type="SUPFAM" id="SSF52540">
    <property type="entry name" value="P-loop containing nucleoside triphosphate hydrolases"/>
    <property type="match status" value="1"/>
</dbReference>
<dbReference type="OrthoDB" id="4199794at2759"/>